<keyword evidence="3" id="KW-1185">Reference proteome</keyword>
<feature type="chain" id="PRO_5004025948" evidence="1">
    <location>
        <begin position="30"/>
        <end position="68"/>
    </location>
</feature>
<dbReference type="AlphaFoldDB" id="M2SST2"/>
<gene>
    <name evidence="2" type="ORF">COCSADRAFT_40554</name>
</gene>
<name>M2SST2_COCSN</name>
<evidence type="ECO:0000256" key="1">
    <source>
        <dbReference type="SAM" id="SignalP"/>
    </source>
</evidence>
<reference evidence="2 3" key="1">
    <citation type="journal article" date="2012" name="PLoS Pathog.">
        <title>Diverse lifestyles and strategies of plant pathogenesis encoded in the genomes of eighteen Dothideomycetes fungi.</title>
        <authorList>
            <person name="Ohm R.A."/>
            <person name="Feau N."/>
            <person name="Henrissat B."/>
            <person name="Schoch C.L."/>
            <person name="Horwitz B.A."/>
            <person name="Barry K.W."/>
            <person name="Condon B.J."/>
            <person name="Copeland A.C."/>
            <person name="Dhillon B."/>
            <person name="Glaser F."/>
            <person name="Hesse C.N."/>
            <person name="Kosti I."/>
            <person name="LaButti K."/>
            <person name="Lindquist E.A."/>
            <person name="Lucas S."/>
            <person name="Salamov A.A."/>
            <person name="Bradshaw R.E."/>
            <person name="Ciuffetti L."/>
            <person name="Hamelin R.C."/>
            <person name="Kema G.H.J."/>
            <person name="Lawrence C."/>
            <person name="Scott J.A."/>
            <person name="Spatafora J.W."/>
            <person name="Turgeon B.G."/>
            <person name="de Wit P.J.G.M."/>
            <person name="Zhong S."/>
            <person name="Goodwin S.B."/>
            <person name="Grigoriev I.V."/>
        </authorList>
    </citation>
    <scope>NUCLEOTIDE SEQUENCE [LARGE SCALE GENOMIC DNA]</scope>
    <source>
        <strain evidence="3">ND90Pr / ATCC 201652</strain>
    </source>
</reference>
<reference evidence="3" key="2">
    <citation type="journal article" date="2013" name="PLoS Genet.">
        <title>Comparative genome structure, secondary metabolite, and effector coding capacity across Cochliobolus pathogens.</title>
        <authorList>
            <person name="Condon B.J."/>
            <person name="Leng Y."/>
            <person name="Wu D."/>
            <person name="Bushley K.E."/>
            <person name="Ohm R.A."/>
            <person name="Otillar R."/>
            <person name="Martin J."/>
            <person name="Schackwitz W."/>
            <person name="Grimwood J."/>
            <person name="MohdZainudin N."/>
            <person name="Xue C."/>
            <person name="Wang R."/>
            <person name="Manning V.A."/>
            <person name="Dhillon B."/>
            <person name="Tu Z.J."/>
            <person name="Steffenson B.J."/>
            <person name="Salamov A."/>
            <person name="Sun H."/>
            <person name="Lowry S."/>
            <person name="LaButti K."/>
            <person name="Han J."/>
            <person name="Copeland A."/>
            <person name="Lindquist E."/>
            <person name="Barry K."/>
            <person name="Schmutz J."/>
            <person name="Baker S.E."/>
            <person name="Ciuffetti L.M."/>
            <person name="Grigoriev I.V."/>
            <person name="Zhong S."/>
            <person name="Turgeon B.G."/>
        </authorList>
    </citation>
    <scope>NUCLEOTIDE SEQUENCE [LARGE SCALE GENOMIC DNA]</scope>
    <source>
        <strain evidence="3">ND90Pr / ATCC 201652</strain>
    </source>
</reference>
<dbReference type="RefSeq" id="XP_007704116.1">
    <property type="nucleotide sequence ID" value="XM_007705926.1"/>
</dbReference>
<protein>
    <submittedName>
        <fullName evidence="2">Uncharacterized protein</fullName>
    </submittedName>
</protein>
<dbReference type="KEGG" id="bsc:COCSADRAFT_40554"/>
<dbReference type="HOGENOM" id="CLU_2793828_0_0_1"/>
<feature type="signal peptide" evidence="1">
    <location>
        <begin position="1"/>
        <end position="29"/>
    </location>
</feature>
<proteinExistence type="predicted"/>
<dbReference type="Proteomes" id="UP000016934">
    <property type="component" value="Unassembled WGS sequence"/>
</dbReference>
<keyword evidence="1" id="KW-0732">Signal</keyword>
<accession>M2SST2</accession>
<dbReference type="GeneID" id="19139771"/>
<sequence>MALPPPLSVAVRLWLFFLLAAIMSSYVNPLGQTTHRLPLPAHLLLWQPCHRRRLLEALCFSRILPDVV</sequence>
<evidence type="ECO:0000313" key="2">
    <source>
        <dbReference type="EMBL" id="EMD60121.1"/>
    </source>
</evidence>
<evidence type="ECO:0000313" key="3">
    <source>
        <dbReference type="Proteomes" id="UP000016934"/>
    </source>
</evidence>
<dbReference type="EMBL" id="KB445651">
    <property type="protein sequence ID" value="EMD60121.1"/>
    <property type="molecule type" value="Genomic_DNA"/>
</dbReference>
<organism evidence="2 3">
    <name type="scientific">Cochliobolus sativus (strain ND90Pr / ATCC 201652)</name>
    <name type="common">Common root rot and spot blotch fungus</name>
    <name type="synonym">Bipolaris sorokiniana</name>
    <dbReference type="NCBI Taxonomy" id="665912"/>
    <lineage>
        <taxon>Eukaryota</taxon>
        <taxon>Fungi</taxon>
        <taxon>Dikarya</taxon>
        <taxon>Ascomycota</taxon>
        <taxon>Pezizomycotina</taxon>
        <taxon>Dothideomycetes</taxon>
        <taxon>Pleosporomycetidae</taxon>
        <taxon>Pleosporales</taxon>
        <taxon>Pleosporineae</taxon>
        <taxon>Pleosporaceae</taxon>
        <taxon>Bipolaris</taxon>
    </lineage>
</organism>